<sequence>MRRLLITLTAVLLCSFNLNLPLTQAGQAGSTLVVAVDKDAPTVEFVVNADKVAIYQQNKEHKLLQEIPYSIPAYAEIAANELLSFEDMNFDGYMDVKIAASVGRANRYDDCWLWDKATQQFVMHEELSQLASPVFNPNIHTVRSFTHISATDSEEAVYIWANGKLLPIQKLERSYSNDEKLLIEREYRPDEHGKLQLVREQKVLPEEGMKN</sequence>
<dbReference type="InterPro" id="IPR058087">
    <property type="entry name" value="XAC2610_dom"/>
</dbReference>
<dbReference type="EMBL" id="VSSQ01000007">
    <property type="protein sequence ID" value="MPL58411.1"/>
    <property type="molecule type" value="Genomic_DNA"/>
</dbReference>
<comment type="caution">
    <text evidence="1">The sequence shown here is derived from an EMBL/GenBank/DDBJ whole genome shotgun (WGS) entry which is preliminary data.</text>
</comment>
<reference evidence="1" key="1">
    <citation type="submission" date="2019-08" db="EMBL/GenBank/DDBJ databases">
        <authorList>
            <person name="Kucharzyk K."/>
            <person name="Murdoch R.W."/>
            <person name="Higgins S."/>
            <person name="Loffler F."/>
        </authorList>
    </citation>
    <scope>NUCLEOTIDE SEQUENCE</scope>
</reference>
<name>A0A644SXP3_9ZZZZ</name>
<proteinExistence type="predicted"/>
<dbReference type="NCBIfam" id="NF047539">
    <property type="entry name" value="XAC2610_fam"/>
    <property type="match status" value="1"/>
</dbReference>
<organism evidence="1">
    <name type="scientific">bioreactor metagenome</name>
    <dbReference type="NCBI Taxonomy" id="1076179"/>
    <lineage>
        <taxon>unclassified sequences</taxon>
        <taxon>metagenomes</taxon>
        <taxon>ecological metagenomes</taxon>
    </lineage>
</organism>
<protein>
    <submittedName>
        <fullName evidence="1">Uncharacterized protein</fullName>
    </submittedName>
</protein>
<evidence type="ECO:0000313" key="1">
    <source>
        <dbReference type="EMBL" id="MPL58411.1"/>
    </source>
</evidence>
<gene>
    <name evidence="1" type="ORF">SDC9_03944</name>
</gene>
<accession>A0A644SXP3</accession>
<dbReference type="AlphaFoldDB" id="A0A644SXP3"/>